<gene>
    <name evidence="2" type="ORF">FRZ03_07655</name>
</gene>
<feature type="transmembrane region" description="Helical" evidence="1">
    <location>
        <begin position="56"/>
        <end position="76"/>
    </location>
</feature>
<sequence length="95" mass="9258">MKDAGQGRRPSARSAAHAPWWAGLGPLGGGILVLAGLSLLAWLFLGGHSADEEWGAYYGAGKAVAIGAVIAGTALVSKGRNGGAGDGTDADGEAG</sequence>
<dbReference type="Proteomes" id="UP000320481">
    <property type="component" value="Unassembled WGS sequence"/>
</dbReference>
<comment type="caution">
    <text evidence="2">The sequence shown here is derived from an EMBL/GenBank/DDBJ whole genome shotgun (WGS) entry which is preliminary data.</text>
</comment>
<protein>
    <submittedName>
        <fullName evidence="2">Uncharacterized protein</fullName>
    </submittedName>
</protein>
<keyword evidence="1" id="KW-0472">Membrane</keyword>
<dbReference type="EMBL" id="VOGW01000041">
    <property type="protein sequence ID" value="TWV55565.1"/>
    <property type="molecule type" value="Genomic_DNA"/>
</dbReference>
<feature type="transmembrane region" description="Helical" evidence="1">
    <location>
        <begin position="20"/>
        <end position="44"/>
    </location>
</feature>
<accession>A0A5C6JY12</accession>
<dbReference type="RefSeq" id="WP_146464385.1">
    <property type="nucleotide sequence ID" value="NZ_VOGW01000041.1"/>
</dbReference>
<name>A0A5C6JY12_9ACTN</name>
<proteinExistence type="predicted"/>
<keyword evidence="3" id="KW-1185">Reference proteome</keyword>
<evidence type="ECO:0000313" key="2">
    <source>
        <dbReference type="EMBL" id="TWV55565.1"/>
    </source>
</evidence>
<keyword evidence="1" id="KW-1133">Transmembrane helix</keyword>
<evidence type="ECO:0000256" key="1">
    <source>
        <dbReference type="SAM" id="Phobius"/>
    </source>
</evidence>
<keyword evidence="1" id="KW-0812">Transmembrane</keyword>
<organism evidence="2 3">
    <name type="scientific">Streptomyces misionensis</name>
    <dbReference type="NCBI Taxonomy" id="67331"/>
    <lineage>
        <taxon>Bacteria</taxon>
        <taxon>Bacillati</taxon>
        <taxon>Actinomycetota</taxon>
        <taxon>Actinomycetes</taxon>
        <taxon>Kitasatosporales</taxon>
        <taxon>Streptomycetaceae</taxon>
        <taxon>Streptomyces</taxon>
    </lineage>
</organism>
<evidence type="ECO:0000313" key="3">
    <source>
        <dbReference type="Proteomes" id="UP000320481"/>
    </source>
</evidence>
<dbReference type="AlphaFoldDB" id="A0A5C6JY12"/>
<reference evidence="2" key="1">
    <citation type="journal article" date="2019" name="Microbiol. Resour. Announc.">
        <title>Draft Genomic Sequences of Streptomyces misionensis and Streptomyces albidoflavus, bacteria applied for phytopathogen biocontrol.</title>
        <authorList>
            <person name="Pylro V."/>
            <person name="Dias A."/>
            <person name="Andreote F."/>
            <person name="Varani A."/>
            <person name="Andreote C."/>
            <person name="Bernardo E."/>
            <person name="Martins T."/>
        </authorList>
    </citation>
    <scope>NUCLEOTIDE SEQUENCE [LARGE SCALE GENOMIC DNA]</scope>
    <source>
        <strain evidence="2">66</strain>
    </source>
</reference>